<dbReference type="OrthoDB" id="9797743at2"/>
<dbReference type="NCBIfam" id="TIGR01549">
    <property type="entry name" value="HAD-SF-IA-v1"/>
    <property type="match status" value="1"/>
</dbReference>
<dbReference type="GO" id="GO:0046872">
    <property type="term" value="F:metal ion binding"/>
    <property type="evidence" value="ECO:0007669"/>
    <property type="project" value="UniProtKB-KW"/>
</dbReference>
<evidence type="ECO:0000256" key="1">
    <source>
        <dbReference type="ARBA" id="ARBA00006171"/>
    </source>
</evidence>
<dbReference type="FunFam" id="3.40.50.1000:FF:000036">
    <property type="entry name" value="HAD family hydrolase"/>
    <property type="match status" value="1"/>
</dbReference>
<name>A0A1M6NB72_9FIRM</name>
<comment type="similarity">
    <text evidence="1">Belongs to the HAD-like hydrolase superfamily. CbbY/CbbZ/Gph/YieH family.</text>
</comment>
<dbReference type="GO" id="GO:0016791">
    <property type="term" value="F:phosphatase activity"/>
    <property type="evidence" value="ECO:0007669"/>
    <property type="project" value="TreeGrafter"/>
</dbReference>
<dbReference type="PRINTS" id="PR00413">
    <property type="entry name" value="HADHALOGNASE"/>
</dbReference>
<dbReference type="InterPro" id="IPR023214">
    <property type="entry name" value="HAD_sf"/>
</dbReference>
<dbReference type="PANTHER" id="PTHR18901:SF38">
    <property type="entry name" value="PSEUDOURIDINE-5'-PHOSPHATASE"/>
    <property type="match status" value="1"/>
</dbReference>
<dbReference type="InterPro" id="IPR006439">
    <property type="entry name" value="HAD-SF_hydro_IA"/>
</dbReference>
<sequence>MTLKDELFQGIEAVLFDLDGTLVDSMWMWEDIDREYLGRFGIELPGDLQDLIQGMSFSETAVYFKERFLIPHSLEDIKAEWNRMAWDKYSNEVPLKEGVLPFLKKLKEKGILMGIATSNSKELVELVITKLGVRDYFDSIRTSCEVAKGKPSPDIYLLVAEDLGAKSANCLVFEDIIQGIQAGKNAGMKVCSVYDRNSEEDDDKKKELSDYYIHTYLELIEDE</sequence>
<dbReference type="AlphaFoldDB" id="A0A1M6NB72"/>
<proteinExistence type="inferred from homology"/>
<dbReference type="SUPFAM" id="SSF56784">
    <property type="entry name" value="HAD-like"/>
    <property type="match status" value="1"/>
</dbReference>
<evidence type="ECO:0000256" key="3">
    <source>
        <dbReference type="ARBA" id="ARBA00022801"/>
    </source>
</evidence>
<dbReference type="Proteomes" id="UP000184386">
    <property type="component" value="Unassembled WGS sequence"/>
</dbReference>
<evidence type="ECO:0000313" key="4">
    <source>
        <dbReference type="EMBL" id="SHJ92978.1"/>
    </source>
</evidence>
<dbReference type="NCBIfam" id="TIGR01509">
    <property type="entry name" value="HAD-SF-IA-v3"/>
    <property type="match status" value="1"/>
</dbReference>
<dbReference type="EMBL" id="FRAC01000008">
    <property type="protein sequence ID" value="SHJ92978.1"/>
    <property type="molecule type" value="Genomic_DNA"/>
</dbReference>
<dbReference type="InterPro" id="IPR023198">
    <property type="entry name" value="PGP-like_dom2"/>
</dbReference>
<keyword evidence="3" id="KW-0378">Hydrolase</keyword>
<gene>
    <name evidence="4" type="ORF">SAMN02745136_01237</name>
</gene>
<dbReference type="RefSeq" id="WP_073273988.1">
    <property type="nucleotide sequence ID" value="NZ_FRAC01000008.1"/>
</dbReference>
<evidence type="ECO:0000256" key="2">
    <source>
        <dbReference type="ARBA" id="ARBA00022723"/>
    </source>
</evidence>
<dbReference type="InterPro" id="IPR036412">
    <property type="entry name" value="HAD-like_sf"/>
</dbReference>
<dbReference type="SFLD" id="SFLDG01129">
    <property type="entry name" value="C1.5:_HAD__Beta-PGM__Phosphata"/>
    <property type="match status" value="1"/>
</dbReference>
<dbReference type="STRING" id="1121322.SAMN02745136_01237"/>
<dbReference type="InterPro" id="IPR041492">
    <property type="entry name" value="HAD_2"/>
</dbReference>
<accession>A0A1M6NB72</accession>
<dbReference type="Gene3D" id="1.10.150.240">
    <property type="entry name" value="Putative phosphatase, domain 2"/>
    <property type="match status" value="1"/>
</dbReference>
<protein>
    <submittedName>
        <fullName evidence="4">Haloacid dehalogenase superfamily, subfamily IA, variant 3 with third motif having DD or ED/haloacid dehalogenase superfamily, subfamily IA, variant 1 with third motif having Dx(3-4)D or Dx(3-4)E</fullName>
    </submittedName>
</protein>
<dbReference type="Pfam" id="PF13419">
    <property type="entry name" value="HAD_2"/>
    <property type="match status" value="1"/>
</dbReference>
<reference evidence="4 5" key="1">
    <citation type="submission" date="2016-11" db="EMBL/GenBank/DDBJ databases">
        <authorList>
            <person name="Jaros S."/>
            <person name="Januszkiewicz K."/>
            <person name="Wedrychowicz H."/>
        </authorList>
    </citation>
    <scope>NUCLEOTIDE SEQUENCE [LARGE SCALE GENOMIC DNA]</scope>
    <source>
        <strain evidence="4 5">DSM 15929</strain>
    </source>
</reference>
<keyword evidence="2" id="KW-0479">Metal-binding</keyword>
<dbReference type="CDD" id="cd07505">
    <property type="entry name" value="HAD_BPGM-like"/>
    <property type="match status" value="1"/>
</dbReference>
<dbReference type="SFLD" id="SFLDG01135">
    <property type="entry name" value="C1.5.6:_HAD__Beta-PGM__Phospha"/>
    <property type="match status" value="1"/>
</dbReference>
<organism evidence="4 5">
    <name type="scientific">Anaerocolumna jejuensis DSM 15929</name>
    <dbReference type="NCBI Taxonomy" id="1121322"/>
    <lineage>
        <taxon>Bacteria</taxon>
        <taxon>Bacillati</taxon>
        <taxon>Bacillota</taxon>
        <taxon>Clostridia</taxon>
        <taxon>Lachnospirales</taxon>
        <taxon>Lachnospiraceae</taxon>
        <taxon>Anaerocolumna</taxon>
    </lineage>
</organism>
<keyword evidence="5" id="KW-1185">Reference proteome</keyword>
<dbReference type="SFLD" id="SFLDS00003">
    <property type="entry name" value="Haloacid_Dehalogenase"/>
    <property type="match status" value="1"/>
</dbReference>
<dbReference type="PANTHER" id="PTHR18901">
    <property type="entry name" value="2-DEOXYGLUCOSE-6-PHOSPHATE PHOSPHATASE 2"/>
    <property type="match status" value="1"/>
</dbReference>
<evidence type="ECO:0000313" key="5">
    <source>
        <dbReference type="Proteomes" id="UP000184386"/>
    </source>
</evidence>
<dbReference type="Gene3D" id="3.40.50.1000">
    <property type="entry name" value="HAD superfamily/HAD-like"/>
    <property type="match status" value="1"/>
</dbReference>